<accession>A0AAD9KZ48</accession>
<comment type="caution">
    <text evidence="1">The sequence shown here is derived from an EMBL/GenBank/DDBJ whole genome shotgun (WGS) entry which is preliminary data.</text>
</comment>
<reference evidence="1" key="1">
    <citation type="journal article" date="2023" name="Mol. Biol. Evol.">
        <title>Third-Generation Sequencing Reveals the Adaptive Role of the Epigenome in Three Deep-Sea Polychaetes.</title>
        <authorList>
            <person name="Perez M."/>
            <person name="Aroh O."/>
            <person name="Sun Y."/>
            <person name="Lan Y."/>
            <person name="Juniper S.K."/>
            <person name="Young C.R."/>
            <person name="Angers B."/>
            <person name="Qian P.Y."/>
        </authorList>
    </citation>
    <scope>NUCLEOTIDE SEQUENCE</scope>
    <source>
        <strain evidence="1">R07B-5</strain>
    </source>
</reference>
<gene>
    <name evidence="1" type="ORF">NP493_462g00013</name>
</gene>
<dbReference type="AlphaFoldDB" id="A0AAD9KZ48"/>
<evidence type="ECO:0000313" key="2">
    <source>
        <dbReference type="Proteomes" id="UP001209878"/>
    </source>
</evidence>
<protein>
    <submittedName>
        <fullName evidence="1">Uncharacterized protein</fullName>
    </submittedName>
</protein>
<organism evidence="1 2">
    <name type="scientific">Ridgeia piscesae</name>
    <name type="common">Tubeworm</name>
    <dbReference type="NCBI Taxonomy" id="27915"/>
    <lineage>
        <taxon>Eukaryota</taxon>
        <taxon>Metazoa</taxon>
        <taxon>Spiralia</taxon>
        <taxon>Lophotrochozoa</taxon>
        <taxon>Annelida</taxon>
        <taxon>Polychaeta</taxon>
        <taxon>Sedentaria</taxon>
        <taxon>Canalipalpata</taxon>
        <taxon>Sabellida</taxon>
        <taxon>Siboglinidae</taxon>
        <taxon>Ridgeia</taxon>
    </lineage>
</organism>
<proteinExistence type="predicted"/>
<keyword evidence="2" id="KW-1185">Reference proteome</keyword>
<evidence type="ECO:0000313" key="1">
    <source>
        <dbReference type="EMBL" id="KAK2180005.1"/>
    </source>
</evidence>
<dbReference type="EMBL" id="JAODUO010000462">
    <property type="protein sequence ID" value="KAK2180005.1"/>
    <property type="molecule type" value="Genomic_DNA"/>
</dbReference>
<name>A0AAD9KZ48_RIDPI</name>
<dbReference type="Proteomes" id="UP001209878">
    <property type="component" value="Unassembled WGS sequence"/>
</dbReference>
<sequence length="74" mass="8476">MGKTRSTSHHEDSDVDAIVNDALVKQYVTFEKMLDAQQKAFQVCLQSFVEANNKRVDELVREHAREVADLRISL</sequence>